<dbReference type="GO" id="GO:1902670">
    <property type="term" value="F:carbon dioxide binding"/>
    <property type="evidence" value="ECO:0007669"/>
    <property type="project" value="TreeGrafter"/>
</dbReference>
<sequence>MCLAIPVKITAIKNKKIIIKEAGQEKSASGSLIKTKVGDYVILQNNFVVRKIDKKSAKEIINLTKK</sequence>
<dbReference type="EMBL" id="LAZR01000085">
    <property type="protein sequence ID" value="KKN93532.1"/>
    <property type="molecule type" value="Genomic_DNA"/>
</dbReference>
<dbReference type="AlphaFoldDB" id="A0A0F9V1E4"/>
<dbReference type="Gene3D" id="2.30.30.140">
    <property type="match status" value="1"/>
</dbReference>
<gene>
    <name evidence="2" type="ORF">LCGC14_0197210</name>
</gene>
<reference evidence="2" key="1">
    <citation type="journal article" date="2015" name="Nature">
        <title>Complex archaea that bridge the gap between prokaryotes and eukaryotes.</title>
        <authorList>
            <person name="Spang A."/>
            <person name="Saw J.H."/>
            <person name="Jorgensen S.L."/>
            <person name="Zaremba-Niedzwiedzka K."/>
            <person name="Martijn J."/>
            <person name="Lind A.E."/>
            <person name="van Eijk R."/>
            <person name="Schleper C."/>
            <person name="Guy L."/>
            <person name="Ettema T.J."/>
        </authorList>
    </citation>
    <scope>NUCLEOTIDE SEQUENCE</scope>
</reference>
<dbReference type="GO" id="GO:0051604">
    <property type="term" value="P:protein maturation"/>
    <property type="evidence" value="ECO:0007669"/>
    <property type="project" value="TreeGrafter"/>
</dbReference>
<dbReference type="PANTHER" id="PTHR35177:SF2">
    <property type="entry name" value="HYDROGENASE MATURATION FACTOR HYBG"/>
    <property type="match status" value="1"/>
</dbReference>
<evidence type="ECO:0000313" key="2">
    <source>
        <dbReference type="EMBL" id="KKN93532.1"/>
    </source>
</evidence>
<proteinExistence type="inferred from homology"/>
<evidence type="ECO:0000256" key="1">
    <source>
        <dbReference type="ARBA" id="ARBA00006018"/>
    </source>
</evidence>
<comment type="caution">
    <text evidence="2">The sequence shown here is derived from an EMBL/GenBank/DDBJ whole genome shotgun (WGS) entry which is preliminary data.</text>
</comment>
<organism evidence="2">
    <name type="scientific">marine sediment metagenome</name>
    <dbReference type="NCBI Taxonomy" id="412755"/>
    <lineage>
        <taxon>unclassified sequences</taxon>
        <taxon>metagenomes</taxon>
        <taxon>ecological metagenomes</taxon>
    </lineage>
</organism>
<protein>
    <recommendedName>
        <fullName evidence="3">HypC/HybG/HupF family hydrogenase formation chaperone</fullName>
    </recommendedName>
</protein>
<dbReference type="PROSITE" id="PS01097">
    <property type="entry name" value="HUPF_HYPC"/>
    <property type="match status" value="1"/>
</dbReference>
<accession>A0A0F9V1E4</accession>
<dbReference type="Pfam" id="PF01455">
    <property type="entry name" value="HupF_HypC"/>
    <property type="match status" value="1"/>
</dbReference>
<dbReference type="GO" id="GO:0005506">
    <property type="term" value="F:iron ion binding"/>
    <property type="evidence" value="ECO:0007669"/>
    <property type="project" value="TreeGrafter"/>
</dbReference>
<dbReference type="InterPro" id="IPR019812">
    <property type="entry name" value="Hydgase_assmbl_chp_CS"/>
</dbReference>
<name>A0A0F9V1E4_9ZZZZ</name>
<dbReference type="SUPFAM" id="SSF159127">
    <property type="entry name" value="HupF/HypC-like"/>
    <property type="match status" value="1"/>
</dbReference>
<dbReference type="InterPro" id="IPR001109">
    <property type="entry name" value="Hydrogenase_HupF/HypC"/>
</dbReference>
<comment type="similarity">
    <text evidence="1">Belongs to the HupF/HypC family.</text>
</comment>
<evidence type="ECO:0008006" key="3">
    <source>
        <dbReference type="Google" id="ProtNLM"/>
    </source>
</evidence>
<dbReference type="PANTHER" id="PTHR35177">
    <property type="entry name" value="HYDROGENASE MATURATION FACTOR HYBG"/>
    <property type="match status" value="1"/>
</dbReference>